<reference evidence="6 7" key="1">
    <citation type="journal article" date="2018" name="PLoS Genet.">
        <title>Population sequencing reveals clonal diversity and ancestral inbreeding in the grapevine cultivar Chardonnay.</title>
        <authorList>
            <person name="Roach M.J."/>
            <person name="Johnson D.L."/>
            <person name="Bohlmann J."/>
            <person name="van Vuuren H.J."/>
            <person name="Jones S.J."/>
            <person name="Pretorius I.S."/>
            <person name="Schmidt S.A."/>
            <person name="Borneman A.R."/>
        </authorList>
    </citation>
    <scope>NUCLEOTIDE SEQUENCE [LARGE SCALE GENOMIC DNA]</scope>
    <source>
        <strain evidence="7">cv. Chardonnay</strain>
        <tissue evidence="6">Leaf</tissue>
    </source>
</reference>
<dbReference type="EC" id="3.2.2.6" evidence="1"/>
<name>A0A438FXI3_VITVI</name>
<dbReference type="Pfam" id="PF01582">
    <property type="entry name" value="TIR"/>
    <property type="match status" value="1"/>
</dbReference>
<protein>
    <recommendedName>
        <fullName evidence="1">ADP-ribosyl cyclase/cyclic ADP-ribose hydrolase</fullName>
        <ecNumber evidence="1">3.2.2.6</ecNumber>
    </recommendedName>
</protein>
<accession>A0A438FXI3</accession>
<feature type="domain" description="TIR" evidence="5">
    <location>
        <begin position="1"/>
        <end position="118"/>
    </location>
</feature>
<keyword evidence="3" id="KW-0520">NAD</keyword>
<evidence type="ECO:0000256" key="1">
    <source>
        <dbReference type="ARBA" id="ARBA00011982"/>
    </source>
</evidence>
<sequence>MHENVRSEERDDEELPRGEEIAAELLKAIDESRICLIILSENYARSRGGDIALGLLHAIEKSRLVLTILSDNYVRSSWCLDELVKIMKCRKEMRKFVFPVFHHVDLSLVRTQRGSYGR</sequence>
<dbReference type="AlphaFoldDB" id="A0A438FXI3"/>
<proteinExistence type="predicted"/>
<evidence type="ECO:0000259" key="5">
    <source>
        <dbReference type="PROSITE" id="PS50104"/>
    </source>
</evidence>
<comment type="catalytic activity">
    <reaction evidence="4">
        <text>NAD(+) + H2O = ADP-D-ribose + nicotinamide + H(+)</text>
        <dbReference type="Rhea" id="RHEA:16301"/>
        <dbReference type="ChEBI" id="CHEBI:15377"/>
        <dbReference type="ChEBI" id="CHEBI:15378"/>
        <dbReference type="ChEBI" id="CHEBI:17154"/>
        <dbReference type="ChEBI" id="CHEBI:57540"/>
        <dbReference type="ChEBI" id="CHEBI:57967"/>
        <dbReference type="EC" id="3.2.2.6"/>
    </reaction>
    <physiologicalReaction direction="left-to-right" evidence="4">
        <dbReference type="Rhea" id="RHEA:16302"/>
    </physiologicalReaction>
</comment>
<dbReference type="SUPFAM" id="SSF52200">
    <property type="entry name" value="Toll/Interleukin receptor TIR domain"/>
    <property type="match status" value="2"/>
</dbReference>
<dbReference type="PANTHER" id="PTHR32009">
    <property type="entry name" value="TMV RESISTANCE PROTEIN N-LIKE"/>
    <property type="match status" value="1"/>
</dbReference>
<dbReference type="InterPro" id="IPR035897">
    <property type="entry name" value="Toll_tir_struct_dom_sf"/>
</dbReference>
<dbReference type="EMBL" id="QGNW01000713">
    <property type="protein sequence ID" value="RVW64670.1"/>
    <property type="molecule type" value="Genomic_DNA"/>
</dbReference>
<dbReference type="PROSITE" id="PS50104">
    <property type="entry name" value="TIR"/>
    <property type="match status" value="1"/>
</dbReference>
<evidence type="ECO:0000256" key="4">
    <source>
        <dbReference type="ARBA" id="ARBA00047304"/>
    </source>
</evidence>
<dbReference type="PANTHER" id="PTHR32009:SF39">
    <property type="entry name" value="TIR DOMAIN-CONTAINING PROTEIN"/>
    <property type="match status" value="1"/>
</dbReference>
<dbReference type="GO" id="GO:0007165">
    <property type="term" value="P:signal transduction"/>
    <property type="evidence" value="ECO:0007669"/>
    <property type="project" value="InterPro"/>
</dbReference>
<comment type="caution">
    <text evidence="6">The sequence shown here is derived from an EMBL/GenBank/DDBJ whole genome shotgun (WGS) entry which is preliminary data.</text>
</comment>
<evidence type="ECO:0000313" key="7">
    <source>
        <dbReference type="Proteomes" id="UP000288805"/>
    </source>
</evidence>
<evidence type="ECO:0000313" key="6">
    <source>
        <dbReference type="EMBL" id="RVW64670.1"/>
    </source>
</evidence>
<dbReference type="Proteomes" id="UP000288805">
    <property type="component" value="Unassembled WGS sequence"/>
</dbReference>
<dbReference type="Gene3D" id="3.40.50.10140">
    <property type="entry name" value="Toll/interleukin-1 receptor homology (TIR) domain"/>
    <property type="match status" value="2"/>
</dbReference>
<evidence type="ECO:0000256" key="3">
    <source>
        <dbReference type="ARBA" id="ARBA00023027"/>
    </source>
</evidence>
<gene>
    <name evidence="6" type="primary">TAO1_13</name>
    <name evidence="6" type="ORF">CK203_065622</name>
</gene>
<keyword evidence="2" id="KW-0378">Hydrolase</keyword>
<organism evidence="6 7">
    <name type="scientific">Vitis vinifera</name>
    <name type="common">Grape</name>
    <dbReference type="NCBI Taxonomy" id="29760"/>
    <lineage>
        <taxon>Eukaryota</taxon>
        <taxon>Viridiplantae</taxon>
        <taxon>Streptophyta</taxon>
        <taxon>Embryophyta</taxon>
        <taxon>Tracheophyta</taxon>
        <taxon>Spermatophyta</taxon>
        <taxon>Magnoliopsida</taxon>
        <taxon>eudicotyledons</taxon>
        <taxon>Gunneridae</taxon>
        <taxon>Pentapetalae</taxon>
        <taxon>rosids</taxon>
        <taxon>Vitales</taxon>
        <taxon>Vitaceae</taxon>
        <taxon>Viteae</taxon>
        <taxon>Vitis</taxon>
    </lineage>
</organism>
<evidence type="ECO:0000256" key="2">
    <source>
        <dbReference type="ARBA" id="ARBA00022801"/>
    </source>
</evidence>
<dbReference type="GO" id="GO:0061809">
    <property type="term" value="F:NAD+ nucleosidase activity, cyclic ADP-ribose generating"/>
    <property type="evidence" value="ECO:0007669"/>
    <property type="project" value="UniProtKB-EC"/>
</dbReference>
<dbReference type="InterPro" id="IPR000157">
    <property type="entry name" value="TIR_dom"/>
</dbReference>